<dbReference type="PIRSF" id="PIRSF003097">
    <property type="entry name" value="FtsX"/>
    <property type="match status" value="1"/>
</dbReference>
<evidence type="ECO:0000256" key="7">
    <source>
        <dbReference type="ARBA" id="ARBA00022989"/>
    </source>
</evidence>
<keyword evidence="10" id="KW-0997">Cell inner membrane</keyword>
<reference evidence="14" key="1">
    <citation type="journal article" date="2022" name="Front. Microbiol.">
        <title>New perspectives on an old grouping: The genomic and phenotypic variability of Oxalobacter formigenes and the implications for calcium oxalate stone prevention.</title>
        <authorList>
            <person name="Chmiel J.A."/>
            <person name="Carr C."/>
            <person name="Stuivenberg G.A."/>
            <person name="Venema R."/>
            <person name="Chanyi R.M."/>
            <person name="Al K.F."/>
            <person name="Giguere D."/>
            <person name="Say H."/>
            <person name="Akouris P.P."/>
            <person name="Dominguez Romero S.A."/>
            <person name="Kwong A."/>
            <person name="Tai V."/>
            <person name="Koval S.F."/>
            <person name="Razvi H."/>
            <person name="Bjazevic J."/>
            <person name="Burton J.P."/>
        </authorList>
    </citation>
    <scope>NUCLEOTIDE SEQUENCE</scope>
    <source>
        <strain evidence="14">WoOx3</strain>
    </source>
</reference>
<dbReference type="Gene3D" id="3.30.70.3040">
    <property type="match status" value="1"/>
</dbReference>
<evidence type="ECO:0000256" key="1">
    <source>
        <dbReference type="ARBA" id="ARBA00004651"/>
    </source>
</evidence>
<evidence type="ECO:0000256" key="4">
    <source>
        <dbReference type="ARBA" id="ARBA00022475"/>
    </source>
</evidence>
<evidence type="ECO:0000256" key="3">
    <source>
        <dbReference type="ARBA" id="ARBA00021907"/>
    </source>
</evidence>
<keyword evidence="5 10" id="KW-0132">Cell division</keyword>
<dbReference type="Proteomes" id="UP001156215">
    <property type="component" value="Chromosome"/>
</dbReference>
<feature type="domain" description="ABC3 transporter permease C-terminal" evidence="12">
    <location>
        <begin position="186"/>
        <end position="300"/>
    </location>
</feature>
<evidence type="ECO:0000259" key="12">
    <source>
        <dbReference type="Pfam" id="PF02687"/>
    </source>
</evidence>
<evidence type="ECO:0000313" key="15">
    <source>
        <dbReference type="Proteomes" id="UP001156215"/>
    </source>
</evidence>
<dbReference type="AlphaFoldDB" id="A0A9E9LXI2"/>
<dbReference type="InterPro" id="IPR040690">
    <property type="entry name" value="FtsX_ECD"/>
</dbReference>
<keyword evidence="4 10" id="KW-1003">Cell membrane</keyword>
<evidence type="ECO:0000256" key="5">
    <source>
        <dbReference type="ARBA" id="ARBA00022618"/>
    </source>
</evidence>
<dbReference type="InterPro" id="IPR003838">
    <property type="entry name" value="ABC3_permease_C"/>
</dbReference>
<proteinExistence type="inferred from homology"/>
<evidence type="ECO:0000313" key="14">
    <source>
        <dbReference type="EMBL" id="WAW09249.1"/>
    </source>
</evidence>
<dbReference type="GO" id="GO:0005886">
    <property type="term" value="C:plasma membrane"/>
    <property type="evidence" value="ECO:0007669"/>
    <property type="project" value="UniProtKB-SubCell"/>
</dbReference>
<dbReference type="PANTHER" id="PTHR47755">
    <property type="entry name" value="CELL DIVISION PROTEIN FTSX"/>
    <property type="match status" value="1"/>
</dbReference>
<dbReference type="Pfam" id="PF18075">
    <property type="entry name" value="FtsX_ECD"/>
    <property type="match status" value="1"/>
</dbReference>
<organism evidence="14 15">
    <name type="scientific">Oxalobacter vibrioformis</name>
    <dbReference type="NCBI Taxonomy" id="933080"/>
    <lineage>
        <taxon>Bacteria</taxon>
        <taxon>Pseudomonadati</taxon>
        <taxon>Pseudomonadota</taxon>
        <taxon>Betaproteobacteria</taxon>
        <taxon>Burkholderiales</taxon>
        <taxon>Oxalobacteraceae</taxon>
        <taxon>Oxalobacter</taxon>
    </lineage>
</organism>
<comment type="similarity">
    <text evidence="2 10">Belongs to the ABC-4 integral membrane protein family. FtsX subfamily.</text>
</comment>
<dbReference type="KEGG" id="ovb:NB640_08185"/>
<feature type="domain" description="FtsX extracellular" evidence="13">
    <location>
        <begin position="62"/>
        <end position="163"/>
    </location>
</feature>
<feature type="transmembrane region" description="Helical" evidence="11">
    <location>
        <begin position="280"/>
        <end position="301"/>
    </location>
</feature>
<keyword evidence="7 11" id="KW-1133">Transmembrane helix</keyword>
<evidence type="ECO:0000256" key="10">
    <source>
        <dbReference type="PIRNR" id="PIRNR003097"/>
    </source>
</evidence>
<dbReference type="RefSeq" id="WP_269308244.1">
    <property type="nucleotide sequence ID" value="NZ_CP098242.1"/>
</dbReference>
<dbReference type="GO" id="GO:0051301">
    <property type="term" value="P:cell division"/>
    <property type="evidence" value="ECO:0007669"/>
    <property type="project" value="UniProtKB-KW"/>
</dbReference>
<protein>
    <recommendedName>
        <fullName evidence="3 10">Cell division protein FtsX</fullName>
    </recommendedName>
</protein>
<evidence type="ECO:0000256" key="8">
    <source>
        <dbReference type="ARBA" id="ARBA00023136"/>
    </source>
</evidence>
<keyword evidence="6 11" id="KW-0812">Transmembrane</keyword>
<comment type="function">
    <text evidence="10">Part of the ABC transporter FtsEX involved in cellular division.</text>
</comment>
<gene>
    <name evidence="14" type="ORF">NB640_08185</name>
</gene>
<keyword evidence="15" id="KW-1185">Reference proteome</keyword>
<dbReference type="Pfam" id="PF02687">
    <property type="entry name" value="FtsX"/>
    <property type="match status" value="1"/>
</dbReference>
<evidence type="ECO:0000256" key="2">
    <source>
        <dbReference type="ARBA" id="ARBA00007379"/>
    </source>
</evidence>
<sequence>MSNWFRQHFFAIGDAFAQLRRAPGNSFFNILVLSMTLALPFAGVTLLENLQTLTGRMAVEPEISIFLNLEVSREDAQALEQPIRRILYSDERSNQVVFIPKEKALQILQQKEGITDIVKTLGRNPLPDGYLIRIARNDGDPRFALHIENIARQLEGLPHVQKVQIDSAWIKRLAAFVRVVRMCILFLGITLGVVVIAVIFNTIRLQVLTRIDEITLTRMVGATRSYIRRPFYYTGILLGLFSGALALGIVVLALYPLNNVIADLARLYASDLQLAPPNPLVSVSLLLISAALGWIGALFSVNRHLGRMS</sequence>
<dbReference type="InterPro" id="IPR004513">
    <property type="entry name" value="FtsX"/>
</dbReference>
<keyword evidence="8 10" id="KW-0472">Membrane</keyword>
<dbReference type="EMBL" id="CP098242">
    <property type="protein sequence ID" value="WAW09249.1"/>
    <property type="molecule type" value="Genomic_DNA"/>
</dbReference>
<evidence type="ECO:0000256" key="6">
    <source>
        <dbReference type="ARBA" id="ARBA00022692"/>
    </source>
</evidence>
<feature type="transmembrane region" description="Helical" evidence="11">
    <location>
        <begin position="179"/>
        <end position="200"/>
    </location>
</feature>
<name>A0A9E9LXI2_9BURK</name>
<evidence type="ECO:0000256" key="11">
    <source>
        <dbReference type="SAM" id="Phobius"/>
    </source>
</evidence>
<comment type="subcellular location">
    <subcellularLocation>
        <location evidence="10">Cell inner membrane</location>
    </subcellularLocation>
    <subcellularLocation>
        <location evidence="1">Cell membrane</location>
        <topology evidence="1">Multi-pass membrane protein</topology>
    </subcellularLocation>
</comment>
<feature type="transmembrane region" description="Helical" evidence="11">
    <location>
        <begin position="231"/>
        <end position="255"/>
    </location>
</feature>
<accession>A0A9E9LXI2</accession>
<evidence type="ECO:0000259" key="13">
    <source>
        <dbReference type="Pfam" id="PF18075"/>
    </source>
</evidence>
<feature type="transmembrane region" description="Helical" evidence="11">
    <location>
        <begin position="27"/>
        <end position="47"/>
    </location>
</feature>
<dbReference type="PANTHER" id="PTHR47755:SF1">
    <property type="entry name" value="CELL DIVISION PROTEIN FTSX"/>
    <property type="match status" value="1"/>
</dbReference>
<evidence type="ECO:0000256" key="9">
    <source>
        <dbReference type="ARBA" id="ARBA00023306"/>
    </source>
</evidence>
<keyword evidence="9 10" id="KW-0131">Cell cycle</keyword>
<dbReference type="GO" id="GO:0032153">
    <property type="term" value="C:cell division site"/>
    <property type="evidence" value="ECO:0007669"/>
    <property type="project" value="TreeGrafter"/>
</dbReference>